<accession>A0A1M7UPX2</accession>
<evidence type="ECO:0000313" key="1">
    <source>
        <dbReference type="EMBL" id="SHN85028.1"/>
    </source>
</evidence>
<gene>
    <name evidence="1" type="ORF">SAMN02745215_04341</name>
</gene>
<keyword evidence="2" id="KW-1185">Reference proteome</keyword>
<evidence type="ECO:0000313" key="2">
    <source>
        <dbReference type="Proteomes" id="UP000184010"/>
    </source>
</evidence>
<organism evidence="1 2">
    <name type="scientific">Desulfitobacterium chlororespirans DSM 11544</name>
    <dbReference type="NCBI Taxonomy" id="1121395"/>
    <lineage>
        <taxon>Bacteria</taxon>
        <taxon>Bacillati</taxon>
        <taxon>Bacillota</taxon>
        <taxon>Clostridia</taxon>
        <taxon>Eubacteriales</taxon>
        <taxon>Desulfitobacteriaceae</taxon>
        <taxon>Desulfitobacterium</taxon>
    </lineage>
</organism>
<dbReference type="STRING" id="1121395.SAMN02745215_04341"/>
<name>A0A1M7UPX2_9FIRM</name>
<dbReference type="EMBL" id="FRDN01000015">
    <property type="protein sequence ID" value="SHN85028.1"/>
    <property type="molecule type" value="Genomic_DNA"/>
</dbReference>
<reference evidence="2" key="1">
    <citation type="submission" date="2016-12" db="EMBL/GenBank/DDBJ databases">
        <authorList>
            <person name="Varghese N."/>
            <person name="Submissions S."/>
        </authorList>
    </citation>
    <scope>NUCLEOTIDE SEQUENCE [LARGE SCALE GENOMIC DNA]</scope>
    <source>
        <strain evidence="2">DSM 11544</strain>
    </source>
</reference>
<dbReference type="Proteomes" id="UP000184010">
    <property type="component" value="Unassembled WGS sequence"/>
</dbReference>
<sequence>MKVKAISSPDPRLLEQELNQWLEDNRWVKIVNVTQSTGQTHLVCLWYEEPNVPVLGG</sequence>
<dbReference type="AlphaFoldDB" id="A0A1M7UPX2"/>
<protein>
    <submittedName>
        <fullName evidence="1">Uncharacterized protein</fullName>
    </submittedName>
</protein>
<proteinExistence type="predicted"/>
<dbReference type="RefSeq" id="WP_005812755.1">
    <property type="nucleotide sequence ID" value="NZ_FRDN01000015.1"/>
</dbReference>